<feature type="transmembrane region" description="Helical" evidence="8">
    <location>
        <begin position="418"/>
        <end position="435"/>
    </location>
</feature>
<dbReference type="InterPro" id="IPR050814">
    <property type="entry name" value="Myo-inositol_Transporter"/>
</dbReference>
<comment type="subcellular location">
    <subcellularLocation>
        <location evidence="1">Membrane</location>
        <topology evidence="1">Multi-pass membrane protein</topology>
    </subcellularLocation>
</comment>
<evidence type="ECO:0000256" key="5">
    <source>
        <dbReference type="ARBA" id="ARBA00022989"/>
    </source>
</evidence>
<dbReference type="InterPro" id="IPR005829">
    <property type="entry name" value="Sugar_transporter_CS"/>
</dbReference>
<protein>
    <submittedName>
        <fullName evidence="10">MFS domain-containing protein</fullName>
    </submittedName>
</protein>
<proteinExistence type="inferred from homology"/>
<dbReference type="PROSITE" id="PS00217">
    <property type="entry name" value="SUGAR_TRANSPORT_2"/>
    <property type="match status" value="1"/>
</dbReference>
<accession>A0ABU7U118</accession>
<dbReference type="PROSITE" id="PS00216">
    <property type="entry name" value="SUGAR_TRANSPORT_1"/>
    <property type="match status" value="1"/>
</dbReference>
<feature type="transmembrane region" description="Helical" evidence="8">
    <location>
        <begin position="198"/>
        <end position="217"/>
    </location>
</feature>
<feature type="transmembrane region" description="Helical" evidence="8">
    <location>
        <begin position="129"/>
        <end position="146"/>
    </location>
</feature>
<feature type="transmembrane region" description="Helical" evidence="8">
    <location>
        <begin position="441"/>
        <end position="459"/>
    </location>
</feature>
<feature type="transmembrane region" description="Helical" evidence="8">
    <location>
        <begin position="275"/>
        <end position="299"/>
    </location>
</feature>
<feature type="transmembrane region" description="Helical" evidence="8">
    <location>
        <begin position="100"/>
        <end position="123"/>
    </location>
</feature>
<evidence type="ECO:0000256" key="8">
    <source>
        <dbReference type="SAM" id="Phobius"/>
    </source>
</evidence>
<feature type="transmembrane region" description="Helical" evidence="8">
    <location>
        <begin position="158"/>
        <end position="178"/>
    </location>
</feature>
<feature type="transmembrane region" description="Helical" evidence="8">
    <location>
        <begin position="67"/>
        <end position="88"/>
    </location>
</feature>
<feature type="transmembrane region" description="Helical" evidence="8">
    <location>
        <begin position="311"/>
        <end position="334"/>
    </location>
</feature>
<evidence type="ECO:0000313" key="10">
    <source>
        <dbReference type="EMBL" id="MEE8657913.1"/>
    </source>
</evidence>
<evidence type="ECO:0000256" key="4">
    <source>
        <dbReference type="ARBA" id="ARBA00022692"/>
    </source>
</evidence>
<dbReference type="InterPro" id="IPR036259">
    <property type="entry name" value="MFS_trans_sf"/>
</dbReference>
<feature type="transmembrane region" description="Helical" evidence="8">
    <location>
        <begin position="29"/>
        <end position="47"/>
    </location>
</feature>
<evidence type="ECO:0000313" key="11">
    <source>
        <dbReference type="Proteomes" id="UP001312908"/>
    </source>
</evidence>
<keyword evidence="6 8" id="KW-0472">Membrane</keyword>
<sequence>MCPDGFPSCADPVSLQTEAIQRRVTPADLRVFIASCVAGLAGLLFGYDQGIISAALLTIEHSFPLSLFGKQAVAASMVAGALLGCLIAGPISDRWGRRPIVALAGLIFLLGSIGSGLAASAWHLTGARFILGIAVGGASQIVPVYIAELAPASRRGRLVLMFQLAIVSGILISSLIGWLLSGHAWALHLLGRGGDWRLMFFLGAVPALMLLIGVSILPESPRYLAMRGQAAAAMRVLKRLRDPQAAPEDEMRDILNAASETGNWRTLFSRRVRPALIAGAGLAMFSQMTGTNAVLTYAPTILSGAGFGHNVALLTSLGMGIAITLATILGVWAVDHLGRRRLMLCVLPGSIFALFLLAAVFLHGDPQNAGRWLAIIGLLLYVLCTLGSINAALWLVGAEIFPLSVRGKGMSLVTISHWSFDFLVSMVTLSIIAILGVSGTFLLFALITVSAWLFIYARIPETKSRSLEAIEESLSNGTFLHHR</sequence>
<dbReference type="NCBIfam" id="TIGR00879">
    <property type="entry name" value="SP"/>
    <property type="match status" value="1"/>
</dbReference>
<dbReference type="PROSITE" id="PS50850">
    <property type="entry name" value="MFS"/>
    <property type="match status" value="1"/>
</dbReference>
<evidence type="ECO:0000256" key="2">
    <source>
        <dbReference type="ARBA" id="ARBA00010992"/>
    </source>
</evidence>
<evidence type="ECO:0000256" key="3">
    <source>
        <dbReference type="ARBA" id="ARBA00022448"/>
    </source>
</evidence>
<reference evidence="10 11" key="1">
    <citation type="submission" date="2023-10" db="EMBL/GenBank/DDBJ databases">
        <title>Sorlinia euscelidii gen. nov., sp. nov., an acetic acid bacteria isolated from the gut of Euscelidius variegatus emitter.</title>
        <authorList>
            <person name="Michoud G."/>
            <person name="Marasco R."/>
            <person name="Seferji K."/>
            <person name="Gonella E."/>
            <person name="Garuglieri E."/>
            <person name="Alma A."/>
            <person name="Mapelli F."/>
            <person name="Borin S."/>
            <person name="Daffonchio D."/>
            <person name="Crotti E."/>
        </authorList>
    </citation>
    <scope>NUCLEOTIDE SEQUENCE [LARGE SCALE GENOMIC DNA]</scope>
    <source>
        <strain evidence="10 11">EV16P</strain>
    </source>
</reference>
<dbReference type="InterPro" id="IPR003663">
    <property type="entry name" value="Sugar/inositol_transpt"/>
</dbReference>
<feature type="transmembrane region" description="Helical" evidence="8">
    <location>
        <begin position="374"/>
        <end position="397"/>
    </location>
</feature>
<feature type="transmembrane region" description="Helical" evidence="8">
    <location>
        <begin position="341"/>
        <end position="362"/>
    </location>
</feature>
<keyword evidence="11" id="KW-1185">Reference proteome</keyword>
<keyword evidence="3 7" id="KW-0813">Transport</keyword>
<organism evidence="10 11">
    <name type="scientific">Sorlinia euscelidii</name>
    <dbReference type="NCBI Taxonomy" id="3081148"/>
    <lineage>
        <taxon>Bacteria</taxon>
        <taxon>Pseudomonadati</taxon>
        <taxon>Pseudomonadota</taxon>
        <taxon>Alphaproteobacteria</taxon>
        <taxon>Acetobacterales</taxon>
        <taxon>Acetobacteraceae</taxon>
        <taxon>Sorlinia</taxon>
    </lineage>
</organism>
<dbReference type="InterPro" id="IPR020846">
    <property type="entry name" value="MFS_dom"/>
</dbReference>
<dbReference type="Gene3D" id="1.20.1250.20">
    <property type="entry name" value="MFS general substrate transporter like domains"/>
    <property type="match status" value="1"/>
</dbReference>
<dbReference type="PANTHER" id="PTHR48020">
    <property type="entry name" value="PROTON MYO-INOSITOL COTRANSPORTER"/>
    <property type="match status" value="1"/>
</dbReference>
<dbReference type="PRINTS" id="PR00171">
    <property type="entry name" value="SUGRTRNSPORT"/>
</dbReference>
<dbReference type="Proteomes" id="UP001312908">
    <property type="component" value="Unassembled WGS sequence"/>
</dbReference>
<dbReference type="EMBL" id="JAWJZY010000001">
    <property type="protein sequence ID" value="MEE8657913.1"/>
    <property type="molecule type" value="Genomic_DNA"/>
</dbReference>
<dbReference type="PANTHER" id="PTHR48020:SF12">
    <property type="entry name" value="PROTON MYO-INOSITOL COTRANSPORTER"/>
    <property type="match status" value="1"/>
</dbReference>
<feature type="domain" description="Major facilitator superfamily (MFS) profile" evidence="9">
    <location>
        <begin position="34"/>
        <end position="463"/>
    </location>
</feature>
<dbReference type="Pfam" id="PF00083">
    <property type="entry name" value="Sugar_tr"/>
    <property type="match status" value="1"/>
</dbReference>
<keyword evidence="5 8" id="KW-1133">Transmembrane helix</keyword>
<comment type="similarity">
    <text evidence="2 7">Belongs to the major facilitator superfamily. Sugar transporter (TC 2.A.1.1) family.</text>
</comment>
<evidence type="ECO:0000256" key="7">
    <source>
        <dbReference type="RuleBase" id="RU003346"/>
    </source>
</evidence>
<keyword evidence="4 8" id="KW-0812">Transmembrane</keyword>
<dbReference type="SUPFAM" id="SSF103473">
    <property type="entry name" value="MFS general substrate transporter"/>
    <property type="match status" value="1"/>
</dbReference>
<dbReference type="InterPro" id="IPR005828">
    <property type="entry name" value="MFS_sugar_transport-like"/>
</dbReference>
<evidence type="ECO:0000256" key="6">
    <source>
        <dbReference type="ARBA" id="ARBA00023136"/>
    </source>
</evidence>
<evidence type="ECO:0000259" key="9">
    <source>
        <dbReference type="PROSITE" id="PS50850"/>
    </source>
</evidence>
<evidence type="ECO:0000256" key="1">
    <source>
        <dbReference type="ARBA" id="ARBA00004141"/>
    </source>
</evidence>
<gene>
    <name evidence="10" type="ORF">DOFOFD_02635</name>
</gene>
<name>A0ABU7U118_9PROT</name>
<comment type="caution">
    <text evidence="10">The sequence shown here is derived from an EMBL/GenBank/DDBJ whole genome shotgun (WGS) entry which is preliminary data.</text>
</comment>